<reference evidence="1 2" key="1">
    <citation type="submission" date="2019-03" db="EMBL/GenBank/DDBJ databases">
        <title>Genomic Encyclopedia of Type Strains, Phase III (KMG-III): the genomes of soil and plant-associated and newly described type strains.</title>
        <authorList>
            <person name="Whitman W."/>
        </authorList>
    </citation>
    <scope>NUCLEOTIDE SEQUENCE [LARGE SCALE GENOMIC DNA]</scope>
    <source>
        <strain evidence="1 2">VKM Ac-2570</strain>
    </source>
</reference>
<evidence type="ECO:0000313" key="1">
    <source>
        <dbReference type="EMBL" id="TDW14323.1"/>
    </source>
</evidence>
<dbReference type="AlphaFoldDB" id="A0A4R7ZA40"/>
<accession>A0A4R7ZA40</accession>
<comment type="caution">
    <text evidence="1">The sequence shown here is derived from an EMBL/GenBank/DDBJ whole genome shotgun (WGS) entry which is preliminary data.</text>
</comment>
<name>A0A4R7ZA40_9ACTN</name>
<proteinExistence type="predicted"/>
<organism evidence="1 2">
    <name type="scientific">Kribbella kalugense</name>
    <dbReference type="NCBI Taxonomy" id="2512221"/>
    <lineage>
        <taxon>Bacteria</taxon>
        <taxon>Bacillati</taxon>
        <taxon>Actinomycetota</taxon>
        <taxon>Actinomycetes</taxon>
        <taxon>Propionibacteriales</taxon>
        <taxon>Kribbellaceae</taxon>
        <taxon>Kribbella</taxon>
    </lineage>
</organism>
<dbReference type="RefSeq" id="WP_134124279.1">
    <property type="nucleotide sequence ID" value="NZ_SODF01000004.1"/>
</dbReference>
<evidence type="ECO:0000313" key="2">
    <source>
        <dbReference type="Proteomes" id="UP000295447"/>
    </source>
</evidence>
<gene>
    <name evidence="1" type="ORF">EV650_7911</name>
</gene>
<protein>
    <submittedName>
        <fullName evidence="1">Uncharacterized protein</fullName>
    </submittedName>
</protein>
<dbReference type="EMBL" id="SODF01000004">
    <property type="protein sequence ID" value="TDW14323.1"/>
    <property type="molecule type" value="Genomic_DNA"/>
</dbReference>
<sequence length="132" mass="14012">MAAAEFLTDVVRGRIELLQLLDEGAYDAVVERGDQLTGAIVDHLQTTTDPTSAGALPLQLQLGALTADVALARVGLGRLDELRPALDEVQTGFSWLRDQADVGLYFDGAVCCHGKTSLDGLCLKRPPCGECS</sequence>
<dbReference type="Proteomes" id="UP000295447">
    <property type="component" value="Unassembled WGS sequence"/>
</dbReference>
<keyword evidence="2" id="KW-1185">Reference proteome</keyword>